<dbReference type="AlphaFoldDB" id="A0AAF1JWE2"/>
<organism evidence="9 10">
    <name type="scientific">Plastoroseomonas arctica</name>
    <dbReference type="NCBI Taxonomy" id="1509237"/>
    <lineage>
        <taxon>Bacteria</taxon>
        <taxon>Pseudomonadati</taxon>
        <taxon>Pseudomonadota</taxon>
        <taxon>Alphaproteobacteria</taxon>
        <taxon>Acetobacterales</taxon>
        <taxon>Acetobacteraceae</taxon>
        <taxon>Plastoroseomonas</taxon>
    </lineage>
</organism>
<evidence type="ECO:0000256" key="7">
    <source>
        <dbReference type="ARBA" id="ARBA00022884"/>
    </source>
</evidence>
<gene>
    <name evidence="9" type="ORF">GXW79_08340</name>
</gene>
<feature type="domain" description="RNA-binding protein AU-1/Ribonuclease E/G" evidence="8">
    <location>
        <begin position="157"/>
        <end position="272"/>
    </location>
</feature>
<dbReference type="InterPro" id="IPR004659">
    <property type="entry name" value="RNase_E/G"/>
</dbReference>
<dbReference type="EMBL" id="JAAEDH010000007">
    <property type="protein sequence ID" value="MBR0655087.1"/>
    <property type="molecule type" value="Genomic_DNA"/>
</dbReference>
<reference evidence="9" key="2">
    <citation type="journal article" date="2021" name="Syst. Appl. Microbiol.">
        <title>Roseomonas hellenica sp. nov., isolated from roots of wild-growing Alkanna tinctoria.</title>
        <authorList>
            <person name="Rat A."/>
            <person name="Naranjo H.D."/>
            <person name="Lebbe L."/>
            <person name="Cnockaert M."/>
            <person name="Krigas N."/>
            <person name="Grigoriadou K."/>
            <person name="Maloupa E."/>
            <person name="Willems A."/>
        </authorList>
    </citation>
    <scope>NUCLEOTIDE SEQUENCE</scope>
    <source>
        <strain evidence="9">LMG 28251</strain>
    </source>
</reference>
<dbReference type="InterPro" id="IPR019307">
    <property type="entry name" value="RNA-bd_AU-1/RNase_E/G"/>
</dbReference>
<evidence type="ECO:0000256" key="2">
    <source>
        <dbReference type="ARBA" id="ARBA00022722"/>
    </source>
</evidence>
<reference evidence="9" key="1">
    <citation type="submission" date="2020-01" db="EMBL/GenBank/DDBJ databases">
        <authorList>
            <person name="Rat A."/>
        </authorList>
    </citation>
    <scope>NUCLEOTIDE SEQUENCE</scope>
    <source>
        <strain evidence="9">LMG 28251</strain>
    </source>
</reference>
<name>A0AAF1JWE2_9PROT</name>
<evidence type="ECO:0000256" key="6">
    <source>
        <dbReference type="ARBA" id="ARBA00022842"/>
    </source>
</evidence>
<dbReference type="GO" id="GO:0046872">
    <property type="term" value="F:metal ion binding"/>
    <property type="evidence" value="ECO:0007669"/>
    <property type="project" value="UniProtKB-KW"/>
</dbReference>
<evidence type="ECO:0000313" key="9">
    <source>
        <dbReference type="EMBL" id="MBR0655087.1"/>
    </source>
</evidence>
<dbReference type="PANTHER" id="PTHR30001">
    <property type="entry name" value="RIBONUCLEASE"/>
    <property type="match status" value="1"/>
</dbReference>
<evidence type="ECO:0000256" key="3">
    <source>
        <dbReference type="ARBA" id="ARBA00022723"/>
    </source>
</evidence>
<proteinExistence type="predicted"/>
<comment type="caution">
    <text evidence="9">The sequence shown here is derived from an EMBL/GenBank/DDBJ whole genome shotgun (WGS) entry which is preliminary data.</text>
</comment>
<evidence type="ECO:0000256" key="5">
    <source>
        <dbReference type="ARBA" id="ARBA00022801"/>
    </source>
</evidence>
<dbReference type="GO" id="GO:0004540">
    <property type="term" value="F:RNA nuclease activity"/>
    <property type="evidence" value="ECO:0007669"/>
    <property type="project" value="InterPro"/>
</dbReference>
<dbReference type="GO" id="GO:0016787">
    <property type="term" value="F:hydrolase activity"/>
    <property type="evidence" value="ECO:0007669"/>
    <property type="project" value="UniProtKB-KW"/>
</dbReference>
<evidence type="ECO:0000313" key="10">
    <source>
        <dbReference type="Proteomes" id="UP001196068"/>
    </source>
</evidence>
<comment type="cofactor">
    <cofactor evidence="1">
        <name>Mg(2+)</name>
        <dbReference type="ChEBI" id="CHEBI:18420"/>
    </cofactor>
</comment>
<evidence type="ECO:0000259" key="8">
    <source>
        <dbReference type="Pfam" id="PF10150"/>
    </source>
</evidence>
<accession>A0AAF1JWE2</accession>
<keyword evidence="3" id="KW-0479">Metal-binding</keyword>
<dbReference type="GO" id="GO:0003723">
    <property type="term" value="F:RNA binding"/>
    <property type="evidence" value="ECO:0007669"/>
    <property type="project" value="UniProtKB-KW"/>
</dbReference>
<dbReference type="PANTHER" id="PTHR30001:SF1">
    <property type="entry name" value="RIBONUCLEASE E_G-LIKE PROTEIN, CHLOROPLASTIC"/>
    <property type="match status" value="1"/>
</dbReference>
<dbReference type="GO" id="GO:0006364">
    <property type="term" value="P:rRNA processing"/>
    <property type="evidence" value="ECO:0007669"/>
    <property type="project" value="TreeGrafter"/>
</dbReference>
<keyword evidence="6" id="KW-0460">Magnesium</keyword>
<evidence type="ECO:0000256" key="4">
    <source>
        <dbReference type="ARBA" id="ARBA00022759"/>
    </source>
</evidence>
<dbReference type="Pfam" id="PF10150">
    <property type="entry name" value="RNase_E_G"/>
    <property type="match status" value="1"/>
</dbReference>
<keyword evidence="10" id="KW-1185">Reference proteome</keyword>
<dbReference type="GO" id="GO:0004519">
    <property type="term" value="F:endonuclease activity"/>
    <property type="evidence" value="ECO:0007669"/>
    <property type="project" value="UniProtKB-KW"/>
</dbReference>
<keyword evidence="5" id="KW-0378">Hydrolase</keyword>
<keyword evidence="2" id="KW-0540">Nuclease</keyword>
<protein>
    <submittedName>
        <fullName evidence="9">Ribonuclease</fullName>
    </submittedName>
</protein>
<dbReference type="GO" id="GO:0005737">
    <property type="term" value="C:cytoplasm"/>
    <property type="evidence" value="ECO:0007669"/>
    <property type="project" value="TreeGrafter"/>
</dbReference>
<dbReference type="Proteomes" id="UP001196068">
    <property type="component" value="Unassembled WGS sequence"/>
</dbReference>
<keyword evidence="7" id="KW-0694">RNA-binding</keyword>
<keyword evidence="4" id="KW-0255">Endonuclease</keyword>
<dbReference type="RefSeq" id="WP_211873917.1">
    <property type="nucleotide sequence ID" value="NZ_JAAEDH010000007.1"/>
</dbReference>
<sequence>MKREILVAAAPGEHRIALLEDGRAAEFRIHRPHGPDGVGDLVLARILTHAAPLAGSFCALPDGATGFLPDSEAKHLDKNARSEGMLLPLRITRAAQGSKGPRLTARVSEEEARLNGPSPALLWRAPHLALRLAARHQAPIRTDSRALAASLRAGFSETPVFDDAIETAFEEACTPTVALPGGASISIHPTPALVAIDIDSGPLGPAVNAAALETVARQIRLRDLAGAILIDPAGLPAKQRAALAPGFAAALDPLARLVGLTGLGLIEVQRARIHPPLYEAMTGPLALALAALRKAAREARHRPGARLTLHAAPRVVDALQANPVLLEDYTAETGAALTLVADKHETRFSIG</sequence>
<evidence type="ECO:0000256" key="1">
    <source>
        <dbReference type="ARBA" id="ARBA00001946"/>
    </source>
</evidence>